<keyword evidence="9" id="KW-1185">Reference proteome</keyword>
<dbReference type="Proteomes" id="UP000008237">
    <property type="component" value="Unassembled WGS sequence"/>
</dbReference>
<evidence type="ECO:0000256" key="1">
    <source>
        <dbReference type="ARBA" id="ARBA00004245"/>
    </source>
</evidence>
<dbReference type="InterPro" id="IPR056292">
    <property type="entry name" value="DRC7_C"/>
</dbReference>
<dbReference type="Pfam" id="PF24656">
    <property type="entry name" value="CEPT76_peptidase"/>
    <property type="match status" value="1"/>
</dbReference>
<dbReference type="STRING" id="610380.E2BEH2"/>
<evidence type="ECO:0000313" key="8">
    <source>
        <dbReference type="EMBL" id="EFN85904.1"/>
    </source>
</evidence>
<evidence type="ECO:0000259" key="7">
    <source>
        <dbReference type="Pfam" id="PF24671"/>
    </source>
</evidence>
<dbReference type="AlphaFoldDB" id="E2BEH2"/>
<dbReference type="InterPro" id="IPR056291">
    <property type="entry name" value="MORN_DRC7"/>
</dbReference>
<feature type="domain" description="Dynein regulatory complex subunit 7 MORN" evidence="6">
    <location>
        <begin position="257"/>
        <end position="340"/>
    </location>
</feature>
<dbReference type="GO" id="GO:0005856">
    <property type="term" value="C:cytoskeleton"/>
    <property type="evidence" value="ECO:0007669"/>
    <property type="project" value="UniProtKB-SubCell"/>
</dbReference>
<dbReference type="OMA" id="CRDDYIT"/>
<dbReference type="InterPro" id="IPR056290">
    <property type="entry name" value="CEPT76/DRC7_peptidase-like_dom"/>
</dbReference>
<dbReference type="Pfam" id="PF24667">
    <property type="entry name" value="MORN_DRC7"/>
    <property type="match status" value="2"/>
</dbReference>
<feature type="chain" id="PRO_5003157260" evidence="4">
    <location>
        <begin position="27"/>
        <end position="632"/>
    </location>
</feature>
<evidence type="ECO:0000259" key="6">
    <source>
        <dbReference type="Pfam" id="PF24667"/>
    </source>
</evidence>
<proteinExistence type="predicted"/>
<evidence type="ECO:0000256" key="2">
    <source>
        <dbReference type="ARBA" id="ARBA00022490"/>
    </source>
</evidence>
<dbReference type="GO" id="GO:0031514">
    <property type="term" value="C:motile cilium"/>
    <property type="evidence" value="ECO:0007669"/>
    <property type="project" value="TreeGrafter"/>
</dbReference>
<feature type="domain" description="Dynein regulatory complex subunit 7 MORN" evidence="6">
    <location>
        <begin position="345"/>
        <end position="476"/>
    </location>
</feature>
<sequence>MNFQRGNSFECATLLVGLLLGQSYNAVVVSGYASREQILCDLSKRPCPYLPEQEKQTSSLPSSIDVSEIFKYQLIPPLDFRSQLLLELEERKKSKKIDELRLLEEERQKKIADYERPKPDKYFGHRIHAWVAILPGDKGMRNQEIIEPIFIEPSSGISYRLVGDEINLLYLGVESVWNDKNYWVNMQPRVNGCAKIDWDLSNTQFWEHLLPGEPWTAPNDTEMAEEDIIEQNKHLDMPASYVSEIRIHNIDFERRYPNGNKTIFYKKAKVELFAPYVRTDGLVRRVTIYEDYQYTSPVRCYEKYLNRSDCLVESTRDVGTSIITDSFDKSRPDHCKARYMVEPLRMLQKMVEKYHRDEKIPAYRDIAIREFMMIENEIRVKFHYNKGQSTRAARTFVKPSIADRGDRLVFDSNMIRGYHPNPTAPPEKNIDIFYEFDKHLKDEDHSMSCIRDAESEVASFLKERADENLNLQLTVSLFDRDRAVDIAAVELGTEDPRYPSQGDFARELNPLGPYLARIGNPSRISKAEAYLLRDECLDDFKRSTVEKANRILLAIRERAAELEKLQATLTQTTELPKTEEERILAKINEVGFDLYLLETYLNRHRESTSSRYRVLVGHLQENPHIQSLDTKH</sequence>
<evidence type="ECO:0000313" key="9">
    <source>
        <dbReference type="Proteomes" id="UP000008237"/>
    </source>
</evidence>
<dbReference type="PANTHER" id="PTHR35249">
    <property type="entry name" value="DYNEIN REGULATORY COMPLEX SUBUNIT 7"/>
    <property type="match status" value="1"/>
</dbReference>
<gene>
    <name evidence="8" type="ORF">EAI_05046</name>
</gene>
<dbReference type="PANTHER" id="PTHR35249:SF2">
    <property type="entry name" value="DYNEIN REGULATORY COMPLEX SUBUNIT 7"/>
    <property type="match status" value="1"/>
</dbReference>
<reference evidence="8 9" key="1">
    <citation type="journal article" date="2010" name="Science">
        <title>Genomic comparison of the ants Camponotus floridanus and Harpegnathos saltator.</title>
        <authorList>
            <person name="Bonasio R."/>
            <person name="Zhang G."/>
            <person name="Ye C."/>
            <person name="Mutti N.S."/>
            <person name="Fang X."/>
            <person name="Qin N."/>
            <person name="Donahue G."/>
            <person name="Yang P."/>
            <person name="Li Q."/>
            <person name="Li C."/>
            <person name="Zhang P."/>
            <person name="Huang Z."/>
            <person name="Berger S.L."/>
            <person name="Reinberg D."/>
            <person name="Wang J."/>
            <person name="Liebig J."/>
        </authorList>
    </citation>
    <scope>NUCLEOTIDE SEQUENCE [LARGE SCALE GENOMIC DNA]</scope>
    <source>
        <strain evidence="8 9">R22 G/1</strain>
    </source>
</reference>
<dbReference type="GO" id="GO:0030317">
    <property type="term" value="P:flagellated sperm motility"/>
    <property type="evidence" value="ECO:0007669"/>
    <property type="project" value="TreeGrafter"/>
</dbReference>
<dbReference type="FunCoup" id="E2BEH2">
    <property type="interactions" value="14"/>
</dbReference>
<keyword evidence="3" id="KW-0206">Cytoskeleton</keyword>
<accession>E2BEH2</accession>
<keyword evidence="2" id="KW-0963">Cytoplasm</keyword>
<dbReference type="EMBL" id="GL447812">
    <property type="protein sequence ID" value="EFN85904.1"/>
    <property type="molecule type" value="Genomic_DNA"/>
</dbReference>
<feature type="domain" description="CEP76/DRC7 peptidase-like" evidence="5">
    <location>
        <begin position="141"/>
        <end position="209"/>
    </location>
</feature>
<dbReference type="InParanoid" id="E2BEH2"/>
<feature type="signal peptide" evidence="4">
    <location>
        <begin position="1"/>
        <end position="26"/>
    </location>
</feature>
<dbReference type="Pfam" id="PF24671">
    <property type="entry name" value="DRC7_C"/>
    <property type="match status" value="1"/>
</dbReference>
<dbReference type="InterPro" id="IPR033551">
    <property type="entry name" value="DRC7/lobo"/>
</dbReference>
<organism evidence="9">
    <name type="scientific">Harpegnathos saltator</name>
    <name type="common">Jerdon's jumping ant</name>
    <dbReference type="NCBI Taxonomy" id="610380"/>
    <lineage>
        <taxon>Eukaryota</taxon>
        <taxon>Metazoa</taxon>
        <taxon>Ecdysozoa</taxon>
        <taxon>Arthropoda</taxon>
        <taxon>Hexapoda</taxon>
        <taxon>Insecta</taxon>
        <taxon>Pterygota</taxon>
        <taxon>Neoptera</taxon>
        <taxon>Endopterygota</taxon>
        <taxon>Hymenoptera</taxon>
        <taxon>Apocrita</taxon>
        <taxon>Aculeata</taxon>
        <taxon>Formicoidea</taxon>
        <taxon>Formicidae</taxon>
        <taxon>Ponerinae</taxon>
        <taxon>Ponerini</taxon>
        <taxon>Harpegnathos</taxon>
    </lineage>
</organism>
<evidence type="ECO:0000256" key="4">
    <source>
        <dbReference type="SAM" id="SignalP"/>
    </source>
</evidence>
<evidence type="ECO:0000259" key="5">
    <source>
        <dbReference type="Pfam" id="PF24656"/>
    </source>
</evidence>
<comment type="subcellular location">
    <subcellularLocation>
        <location evidence="1">Cytoplasm</location>
        <location evidence="1">Cytoskeleton</location>
    </subcellularLocation>
</comment>
<name>E2BEH2_HARSA</name>
<protein>
    <submittedName>
        <fullName evidence="8">Coiled-coil domain-containing protein 135</fullName>
    </submittedName>
</protein>
<keyword evidence="4" id="KW-0732">Signal</keyword>
<evidence type="ECO:0000256" key="3">
    <source>
        <dbReference type="ARBA" id="ARBA00023212"/>
    </source>
</evidence>
<feature type="domain" description="Dynein regulatory complex subunit 7 C-terminal" evidence="7">
    <location>
        <begin position="523"/>
        <end position="627"/>
    </location>
</feature>
<dbReference type="OrthoDB" id="10262874at2759"/>